<gene>
    <name evidence="3" type="ORF">BDA99DRAFT_187816</name>
</gene>
<dbReference type="AlphaFoldDB" id="A0AAD5PK95"/>
<keyword evidence="2" id="KW-1133">Transmembrane helix</keyword>
<evidence type="ECO:0000313" key="3">
    <source>
        <dbReference type="EMBL" id="KAI9275468.1"/>
    </source>
</evidence>
<name>A0AAD5PK95_9FUNG</name>
<reference evidence="3" key="1">
    <citation type="journal article" date="2022" name="IScience">
        <title>Evolution of zygomycete secretomes and the origins of terrestrial fungal ecologies.</title>
        <authorList>
            <person name="Chang Y."/>
            <person name="Wang Y."/>
            <person name="Mondo S."/>
            <person name="Ahrendt S."/>
            <person name="Andreopoulos W."/>
            <person name="Barry K."/>
            <person name="Beard J."/>
            <person name="Benny G.L."/>
            <person name="Blankenship S."/>
            <person name="Bonito G."/>
            <person name="Cuomo C."/>
            <person name="Desiro A."/>
            <person name="Gervers K.A."/>
            <person name="Hundley H."/>
            <person name="Kuo A."/>
            <person name="LaButti K."/>
            <person name="Lang B.F."/>
            <person name="Lipzen A."/>
            <person name="O'Donnell K."/>
            <person name="Pangilinan J."/>
            <person name="Reynolds N."/>
            <person name="Sandor L."/>
            <person name="Smith M.E."/>
            <person name="Tsang A."/>
            <person name="Grigoriev I.V."/>
            <person name="Stajich J.E."/>
            <person name="Spatafora J.W."/>
        </authorList>
    </citation>
    <scope>NUCLEOTIDE SEQUENCE</scope>
    <source>
        <strain evidence="3">RSA 2281</strain>
    </source>
</reference>
<comment type="caution">
    <text evidence="3">The sequence shown here is derived from an EMBL/GenBank/DDBJ whole genome shotgun (WGS) entry which is preliminary data.</text>
</comment>
<dbReference type="EMBL" id="JAIXMP010000003">
    <property type="protein sequence ID" value="KAI9275468.1"/>
    <property type="molecule type" value="Genomic_DNA"/>
</dbReference>
<feature type="region of interest" description="Disordered" evidence="1">
    <location>
        <begin position="1"/>
        <end position="61"/>
    </location>
</feature>
<protein>
    <recommendedName>
        <fullName evidence="5">Transmembrane protein</fullName>
    </recommendedName>
</protein>
<evidence type="ECO:0000313" key="4">
    <source>
        <dbReference type="Proteomes" id="UP001209540"/>
    </source>
</evidence>
<organism evidence="3 4">
    <name type="scientific">Phascolomyces articulosus</name>
    <dbReference type="NCBI Taxonomy" id="60185"/>
    <lineage>
        <taxon>Eukaryota</taxon>
        <taxon>Fungi</taxon>
        <taxon>Fungi incertae sedis</taxon>
        <taxon>Mucoromycota</taxon>
        <taxon>Mucoromycotina</taxon>
        <taxon>Mucoromycetes</taxon>
        <taxon>Mucorales</taxon>
        <taxon>Lichtheimiaceae</taxon>
        <taxon>Phascolomyces</taxon>
    </lineage>
</organism>
<feature type="region of interest" description="Disordered" evidence="1">
    <location>
        <begin position="88"/>
        <end position="110"/>
    </location>
</feature>
<accession>A0AAD5PK95</accession>
<evidence type="ECO:0000256" key="1">
    <source>
        <dbReference type="SAM" id="MobiDB-lite"/>
    </source>
</evidence>
<proteinExistence type="predicted"/>
<sequence length="171" mass="20411">MDIGKRPSTRQRRQLPIAFESMPKRRHSDQRGILPILTTTTMSSKHDHDKKHQGRRIHDGEEDYAFMERSSSRSFDWAGHLRRRRKGTRQINHHSIVNNDDDSDEDDHHSARQRQLLQKQDILQDSKYQFFIQILVWISCGGWALFLIFRIVYSIYLGDYEQLNVIHFLTH</sequence>
<keyword evidence="2" id="KW-0812">Transmembrane</keyword>
<feature type="transmembrane region" description="Helical" evidence="2">
    <location>
        <begin position="130"/>
        <end position="153"/>
    </location>
</feature>
<evidence type="ECO:0000256" key="2">
    <source>
        <dbReference type="SAM" id="Phobius"/>
    </source>
</evidence>
<keyword evidence="2" id="KW-0472">Membrane</keyword>
<dbReference type="Proteomes" id="UP001209540">
    <property type="component" value="Unassembled WGS sequence"/>
</dbReference>
<evidence type="ECO:0008006" key="5">
    <source>
        <dbReference type="Google" id="ProtNLM"/>
    </source>
</evidence>
<keyword evidence="4" id="KW-1185">Reference proteome</keyword>
<reference evidence="3" key="2">
    <citation type="submission" date="2023-02" db="EMBL/GenBank/DDBJ databases">
        <authorList>
            <consortium name="DOE Joint Genome Institute"/>
            <person name="Mondo S.J."/>
            <person name="Chang Y."/>
            <person name="Wang Y."/>
            <person name="Ahrendt S."/>
            <person name="Andreopoulos W."/>
            <person name="Barry K."/>
            <person name="Beard J."/>
            <person name="Benny G.L."/>
            <person name="Blankenship S."/>
            <person name="Bonito G."/>
            <person name="Cuomo C."/>
            <person name="Desiro A."/>
            <person name="Gervers K.A."/>
            <person name="Hundley H."/>
            <person name="Kuo A."/>
            <person name="LaButti K."/>
            <person name="Lang B.F."/>
            <person name="Lipzen A."/>
            <person name="O'Donnell K."/>
            <person name="Pangilinan J."/>
            <person name="Reynolds N."/>
            <person name="Sandor L."/>
            <person name="Smith M.W."/>
            <person name="Tsang A."/>
            <person name="Grigoriev I.V."/>
            <person name="Stajich J.E."/>
            <person name="Spatafora J.W."/>
        </authorList>
    </citation>
    <scope>NUCLEOTIDE SEQUENCE</scope>
    <source>
        <strain evidence="3">RSA 2281</strain>
    </source>
</reference>